<name>A0AAV0AZJ7_PHAPC</name>
<dbReference type="EMBL" id="CALTRL010001790">
    <property type="protein sequence ID" value="CAH7673726.1"/>
    <property type="molecule type" value="Genomic_DNA"/>
</dbReference>
<evidence type="ECO:0000313" key="1">
    <source>
        <dbReference type="EMBL" id="CAH7673726.1"/>
    </source>
</evidence>
<sequence length="88" mass="9544">MSAGEPIPVTTQSILRPPIIIGIPDIRPKMLYGKPALRFTKSSEDEATINLKDVRTVTNLASINFTGRAKLGAVVHPVSVEHLVPKET</sequence>
<gene>
    <name evidence="1" type="ORF">PPACK8108_LOCUS8613</name>
</gene>
<evidence type="ECO:0000313" key="2">
    <source>
        <dbReference type="Proteomes" id="UP001153365"/>
    </source>
</evidence>
<dbReference type="Proteomes" id="UP001153365">
    <property type="component" value="Unassembled WGS sequence"/>
</dbReference>
<keyword evidence="2" id="KW-1185">Reference proteome</keyword>
<protein>
    <submittedName>
        <fullName evidence="1">Uncharacterized protein</fullName>
    </submittedName>
</protein>
<comment type="caution">
    <text evidence="1">The sequence shown here is derived from an EMBL/GenBank/DDBJ whole genome shotgun (WGS) entry which is preliminary data.</text>
</comment>
<accession>A0AAV0AZJ7</accession>
<proteinExistence type="predicted"/>
<reference evidence="1" key="1">
    <citation type="submission" date="2022-06" db="EMBL/GenBank/DDBJ databases">
        <authorList>
            <consortium name="SYNGENTA / RWTH Aachen University"/>
        </authorList>
    </citation>
    <scope>NUCLEOTIDE SEQUENCE</scope>
</reference>
<dbReference type="AlphaFoldDB" id="A0AAV0AZJ7"/>
<organism evidence="1 2">
    <name type="scientific">Phakopsora pachyrhizi</name>
    <name type="common">Asian soybean rust disease fungus</name>
    <dbReference type="NCBI Taxonomy" id="170000"/>
    <lineage>
        <taxon>Eukaryota</taxon>
        <taxon>Fungi</taxon>
        <taxon>Dikarya</taxon>
        <taxon>Basidiomycota</taxon>
        <taxon>Pucciniomycotina</taxon>
        <taxon>Pucciniomycetes</taxon>
        <taxon>Pucciniales</taxon>
        <taxon>Phakopsoraceae</taxon>
        <taxon>Phakopsora</taxon>
    </lineage>
</organism>